<dbReference type="RefSeq" id="WP_309039408.1">
    <property type="nucleotide sequence ID" value="NZ_JAVIFY010000012.1"/>
</dbReference>
<organism evidence="1 2">
    <name type="scientific">Pseudoalteromonas haloplanktis</name>
    <name type="common">Alteromonas haloplanktis</name>
    <dbReference type="NCBI Taxonomy" id="228"/>
    <lineage>
        <taxon>Bacteria</taxon>
        <taxon>Pseudomonadati</taxon>
        <taxon>Pseudomonadota</taxon>
        <taxon>Gammaproteobacteria</taxon>
        <taxon>Alteromonadales</taxon>
        <taxon>Pseudoalteromonadaceae</taxon>
        <taxon>Pseudoalteromonas</taxon>
    </lineage>
</organism>
<protein>
    <submittedName>
        <fullName evidence="1">Uncharacterized protein</fullName>
    </submittedName>
</protein>
<dbReference type="Proteomes" id="UP001226574">
    <property type="component" value="Unassembled WGS sequence"/>
</dbReference>
<evidence type="ECO:0000313" key="2">
    <source>
        <dbReference type="Proteomes" id="UP001226574"/>
    </source>
</evidence>
<comment type="caution">
    <text evidence="1">The sequence shown here is derived from an EMBL/GenBank/DDBJ whole genome shotgun (WGS) entry which is preliminary data.</text>
</comment>
<keyword evidence="2" id="KW-1185">Reference proteome</keyword>
<proteinExistence type="predicted"/>
<accession>A0ABU1BFQ1</accession>
<reference evidence="1 2" key="1">
    <citation type="submission" date="2023-08" db="EMBL/GenBank/DDBJ databases">
        <title>Pseudoalteromonas haloplanktis LL1 genome.</title>
        <authorList>
            <person name="Wu S."/>
        </authorList>
    </citation>
    <scope>NUCLEOTIDE SEQUENCE [LARGE SCALE GENOMIC DNA]</scope>
    <source>
        <strain evidence="1 2">LL1</strain>
    </source>
</reference>
<name>A0ABU1BFQ1_PSEHA</name>
<evidence type="ECO:0000313" key="1">
    <source>
        <dbReference type="EMBL" id="MDQ9093155.1"/>
    </source>
</evidence>
<sequence length="166" mass="19638">MNQLKLATTKAKEGLFDEAIEILLFAYQSGISSEADILKVLPYYQKAGRYNELEKVCQEDFIPQLEQLNYSTLSHKCEEIQKSFLSLKLHKLYAKLALCAERENQTEDEKRYISFSQHYYGVYEDLLEQGTKVEELKEFKNIVKRYGKNSHLWPEFLQKEFSKYIK</sequence>
<dbReference type="EMBL" id="JAVIFY010000012">
    <property type="protein sequence ID" value="MDQ9093155.1"/>
    <property type="molecule type" value="Genomic_DNA"/>
</dbReference>
<gene>
    <name evidence="1" type="ORF">RC083_16380</name>
</gene>